<dbReference type="Gene3D" id="3.40.50.300">
    <property type="entry name" value="P-loop containing nucleotide triphosphate hydrolases"/>
    <property type="match status" value="1"/>
</dbReference>
<gene>
    <name evidence="1" type="ORF">LSH36_3305g00000</name>
</gene>
<dbReference type="GO" id="GO:0001517">
    <property type="term" value="F:N-acetylglucosamine 6-O-sulfotransferase activity"/>
    <property type="evidence" value="ECO:0007669"/>
    <property type="project" value="TreeGrafter"/>
</dbReference>
<dbReference type="EMBL" id="JAODUP010003310">
    <property type="protein sequence ID" value="KAK2138327.1"/>
    <property type="molecule type" value="Genomic_DNA"/>
</dbReference>
<accession>A0AAD9INH8</accession>
<dbReference type="SUPFAM" id="SSF52540">
    <property type="entry name" value="P-loop containing nucleoside triphosphate hydrolases"/>
    <property type="match status" value="1"/>
</dbReference>
<keyword evidence="2" id="KW-1185">Reference proteome</keyword>
<evidence type="ECO:0000313" key="2">
    <source>
        <dbReference type="Proteomes" id="UP001208570"/>
    </source>
</evidence>
<evidence type="ECO:0000313" key="1">
    <source>
        <dbReference type="EMBL" id="KAK2138327.1"/>
    </source>
</evidence>
<dbReference type="PANTHER" id="PTHR10704">
    <property type="entry name" value="CARBOHYDRATE SULFOTRANSFERASE"/>
    <property type="match status" value="1"/>
</dbReference>
<evidence type="ECO:0008006" key="3">
    <source>
        <dbReference type="Google" id="ProtNLM"/>
    </source>
</evidence>
<name>A0AAD9INH8_9ANNE</name>
<protein>
    <recommendedName>
        <fullName evidence="3">Sulfotransferase</fullName>
    </recommendedName>
</protein>
<dbReference type="InterPro" id="IPR051135">
    <property type="entry name" value="Gal/GlcNAc/GalNAc_ST"/>
</dbReference>
<sequence>MQYCQEYTSLLISATGLLPHLNVDRIYRQLSCSIHGYQSSPPLYQTQVLALRALKLYNEIGLIVKNDEEDILLLQANNVQIHLNHIVLCHLFVVNTHLCEICLNRNATRAKKNYYTKAKVERCLPLAINSCNNAKIRSIKSIRIGAYMADRLLELDPDLRIIHYMRDPRAMFVSAVKLGYEKYNKTEQWAKLWCYRMYRDHEHLRRLSKGNKILELRYEDLATNFTKILPRMYSYIDRPLPQALIKWFQVNTNATKDNNPFSTRRKNSAITAFMWRSVIPDDVKKIVNRICLNVLNIYHYHY</sequence>
<dbReference type="AlphaFoldDB" id="A0AAD9INH8"/>
<dbReference type="Proteomes" id="UP001208570">
    <property type="component" value="Unassembled WGS sequence"/>
</dbReference>
<dbReference type="PANTHER" id="PTHR10704:SF44">
    <property type="entry name" value="LD35051P-RELATED"/>
    <property type="match status" value="1"/>
</dbReference>
<dbReference type="GO" id="GO:0006044">
    <property type="term" value="P:N-acetylglucosamine metabolic process"/>
    <property type="evidence" value="ECO:0007669"/>
    <property type="project" value="TreeGrafter"/>
</dbReference>
<comment type="caution">
    <text evidence="1">The sequence shown here is derived from an EMBL/GenBank/DDBJ whole genome shotgun (WGS) entry which is preliminary data.</text>
</comment>
<dbReference type="Pfam" id="PF13469">
    <property type="entry name" value="Sulfotransfer_3"/>
    <property type="match status" value="1"/>
</dbReference>
<dbReference type="InterPro" id="IPR027417">
    <property type="entry name" value="P-loop_NTPase"/>
</dbReference>
<proteinExistence type="predicted"/>
<dbReference type="GO" id="GO:0006790">
    <property type="term" value="P:sulfur compound metabolic process"/>
    <property type="evidence" value="ECO:0007669"/>
    <property type="project" value="TreeGrafter"/>
</dbReference>
<organism evidence="1 2">
    <name type="scientific">Paralvinella palmiformis</name>
    <dbReference type="NCBI Taxonomy" id="53620"/>
    <lineage>
        <taxon>Eukaryota</taxon>
        <taxon>Metazoa</taxon>
        <taxon>Spiralia</taxon>
        <taxon>Lophotrochozoa</taxon>
        <taxon>Annelida</taxon>
        <taxon>Polychaeta</taxon>
        <taxon>Sedentaria</taxon>
        <taxon>Canalipalpata</taxon>
        <taxon>Terebellida</taxon>
        <taxon>Terebelliformia</taxon>
        <taxon>Alvinellidae</taxon>
        <taxon>Paralvinella</taxon>
    </lineage>
</organism>
<reference evidence="1" key="1">
    <citation type="journal article" date="2023" name="Mol. Biol. Evol.">
        <title>Third-Generation Sequencing Reveals the Adaptive Role of the Epigenome in Three Deep-Sea Polychaetes.</title>
        <authorList>
            <person name="Perez M."/>
            <person name="Aroh O."/>
            <person name="Sun Y."/>
            <person name="Lan Y."/>
            <person name="Juniper S.K."/>
            <person name="Young C.R."/>
            <person name="Angers B."/>
            <person name="Qian P.Y."/>
        </authorList>
    </citation>
    <scope>NUCLEOTIDE SEQUENCE</scope>
    <source>
        <strain evidence="1">P08H-3</strain>
    </source>
</reference>